<feature type="active site" description="Proton acceptor; specific for L-alanine" evidence="4">
    <location>
        <position position="271"/>
    </location>
</feature>
<dbReference type="PROSITE" id="PS00395">
    <property type="entry name" value="ALANINE_RACEMASE"/>
    <property type="match status" value="1"/>
</dbReference>
<dbReference type="NCBIfam" id="TIGR00492">
    <property type="entry name" value="alr"/>
    <property type="match status" value="1"/>
</dbReference>
<comment type="similarity">
    <text evidence="4">Belongs to the alanine racemase family.</text>
</comment>
<comment type="function">
    <text evidence="4">Catalyzes the interconversion of L-alanine and D-alanine. May also act on other amino acids.</text>
</comment>
<feature type="modified residue" description="N6-(pyridoxal phosphate)lysine" evidence="4">
    <location>
        <position position="38"/>
    </location>
</feature>
<dbReference type="InterPro" id="IPR020622">
    <property type="entry name" value="Ala_racemase_pyridoxalP-BS"/>
</dbReference>
<dbReference type="Pfam" id="PF01168">
    <property type="entry name" value="Ala_racemase_N"/>
    <property type="match status" value="1"/>
</dbReference>
<dbReference type="InterPro" id="IPR009006">
    <property type="entry name" value="Ala_racemase/Decarboxylase_C"/>
</dbReference>
<reference evidence="7" key="1">
    <citation type="journal article" date="2019" name="Int. J. Syst. Evol. Microbiol.">
        <title>The Global Catalogue of Microorganisms (GCM) 10K type strain sequencing project: providing services to taxonomists for standard genome sequencing and annotation.</title>
        <authorList>
            <consortium name="The Broad Institute Genomics Platform"/>
            <consortium name="The Broad Institute Genome Sequencing Center for Infectious Disease"/>
            <person name="Wu L."/>
            <person name="Ma J."/>
        </authorList>
    </citation>
    <scope>NUCLEOTIDE SEQUENCE [LARGE SCALE GENOMIC DNA]</scope>
    <source>
        <strain evidence="7">JCM 4733</strain>
    </source>
</reference>
<comment type="cofactor">
    <cofactor evidence="1 4">
        <name>pyridoxal 5'-phosphate</name>
        <dbReference type="ChEBI" id="CHEBI:597326"/>
    </cofactor>
</comment>
<comment type="catalytic activity">
    <reaction evidence="4">
        <text>L-alanine = D-alanine</text>
        <dbReference type="Rhea" id="RHEA:20249"/>
        <dbReference type="ChEBI" id="CHEBI:57416"/>
        <dbReference type="ChEBI" id="CHEBI:57972"/>
        <dbReference type="EC" id="5.1.1.1"/>
    </reaction>
</comment>
<comment type="pathway">
    <text evidence="4">Amino-acid biosynthesis; D-alanine biosynthesis; D-alanine from L-alanine: step 1/1.</text>
</comment>
<dbReference type="PANTHER" id="PTHR30511">
    <property type="entry name" value="ALANINE RACEMASE"/>
    <property type="match status" value="1"/>
</dbReference>
<comment type="caution">
    <text evidence="6">The sequence shown here is derived from an EMBL/GenBank/DDBJ whole genome shotgun (WGS) entry which is preliminary data.</text>
</comment>
<dbReference type="EC" id="5.1.1.1" evidence="4"/>
<keyword evidence="2 4" id="KW-0663">Pyridoxal phosphate</keyword>
<feature type="active site" description="Proton acceptor; specific for D-alanine" evidence="4">
    <location>
        <position position="38"/>
    </location>
</feature>
<dbReference type="EMBL" id="BMVN01000008">
    <property type="protein sequence ID" value="GHA22059.1"/>
    <property type="molecule type" value="Genomic_DNA"/>
</dbReference>
<evidence type="ECO:0000256" key="2">
    <source>
        <dbReference type="ARBA" id="ARBA00022898"/>
    </source>
</evidence>
<keyword evidence="7" id="KW-1185">Reference proteome</keyword>
<evidence type="ECO:0000313" key="6">
    <source>
        <dbReference type="EMBL" id="GHA22059.1"/>
    </source>
</evidence>
<evidence type="ECO:0000313" key="7">
    <source>
        <dbReference type="Proteomes" id="UP000653644"/>
    </source>
</evidence>
<sequence>MPTAALRARAEIDLGALRANVRALRARAEGAAVMAVVKSDGYGHGAVPCARAALAAGASWLGTATAEEALALRAAGLPGRILCWLWVPGGPWRQAIEADIDVSLSGMWALREVVEAARAAGRPARVQLKADTGLGRNGCQPGEDWAELVGAALRAEAEGLVRVTGVWSHFACADEPGHPSVTAQLTRFREMLAYAEDQGVRPEVRHIANSPATLTLPESHFDLVRTGIALYGVSPSPELGTPADFGLRPVMTLSASLALVKRTPAGHGVSYGHHYVTPGETTLGLVPVGYADGIPRHASGTGPVLVGGKWRTIAGRVAMDQFVVDLGGDEPPVGSEAVLFGPGDRGEPTAEDWAQACGTIAYEIVTRIGTRVPRVYVNASM</sequence>
<dbReference type="Proteomes" id="UP000653644">
    <property type="component" value="Unassembled WGS sequence"/>
</dbReference>
<dbReference type="PRINTS" id="PR00992">
    <property type="entry name" value="ALARACEMASE"/>
</dbReference>
<dbReference type="SUPFAM" id="SSF51419">
    <property type="entry name" value="PLP-binding barrel"/>
    <property type="match status" value="1"/>
</dbReference>
<keyword evidence="3 4" id="KW-0413">Isomerase</keyword>
<evidence type="ECO:0000256" key="1">
    <source>
        <dbReference type="ARBA" id="ARBA00001933"/>
    </source>
</evidence>
<protein>
    <recommendedName>
        <fullName evidence="4">Alanine racemase</fullName>
        <ecNumber evidence="4">5.1.1.1</ecNumber>
    </recommendedName>
</protein>
<accession>A0ABQ3CL31</accession>
<dbReference type="PANTHER" id="PTHR30511:SF0">
    <property type="entry name" value="ALANINE RACEMASE, CATABOLIC-RELATED"/>
    <property type="match status" value="1"/>
</dbReference>
<evidence type="ECO:0000256" key="4">
    <source>
        <dbReference type="HAMAP-Rule" id="MF_01201"/>
    </source>
</evidence>
<dbReference type="InterPro" id="IPR029066">
    <property type="entry name" value="PLP-binding_barrel"/>
</dbReference>
<dbReference type="SMART" id="SM01005">
    <property type="entry name" value="Ala_racemase_C"/>
    <property type="match status" value="1"/>
</dbReference>
<evidence type="ECO:0000256" key="3">
    <source>
        <dbReference type="ARBA" id="ARBA00023235"/>
    </source>
</evidence>
<dbReference type="Gene3D" id="2.40.37.10">
    <property type="entry name" value="Lyase, Ornithine Decarboxylase, Chain A, domain 1"/>
    <property type="match status" value="1"/>
</dbReference>
<dbReference type="HAMAP" id="MF_01201">
    <property type="entry name" value="Ala_racemase"/>
    <property type="match status" value="1"/>
</dbReference>
<dbReference type="CDD" id="cd00430">
    <property type="entry name" value="PLPDE_III_AR"/>
    <property type="match status" value="1"/>
</dbReference>
<dbReference type="SUPFAM" id="SSF50621">
    <property type="entry name" value="Alanine racemase C-terminal domain-like"/>
    <property type="match status" value="1"/>
</dbReference>
<gene>
    <name evidence="6" type="primary">alr</name>
    <name evidence="6" type="ORF">GCM10010345_28770</name>
</gene>
<evidence type="ECO:0000259" key="5">
    <source>
        <dbReference type="SMART" id="SM01005"/>
    </source>
</evidence>
<feature type="binding site" evidence="4">
    <location>
        <position position="136"/>
    </location>
    <ligand>
        <name>substrate</name>
    </ligand>
</feature>
<dbReference type="InterPro" id="IPR001608">
    <property type="entry name" value="Ala_racemase_N"/>
</dbReference>
<proteinExistence type="inferred from homology"/>
<dbReference type="Gene3D" id="3.20.20.10">
    <property type="entry name" value="Alanine racemase"/>
    <property type="match status" value="1"/>
</dbReference>
<dbReference type="Pfam" id="PF00842">
    <property type="entry name" value="Ala_racemase_C"/>
    <property type="match status" value="1"/>
</dbReference>
<organism evidence="6 7">
    <name type="scientific">Streptomyces canarius</name>
    <dbReference type="NCBI Taxonomy" id="285453"/>
    <lineage>
        <taxon>Bacteria</taxon>
        <taxon>Bacillati</taxon>
        <taxon>Actinomycetota</taxon>
        <taxon>Actinomycetes</taxon>
        <taxon>Kitasatosporales</taxon>
        <taxon>Streptomycetaceae</taxon>
        <taxon>Streptomyces</taxon>
    </lineage>
</organism>
<feature type="binding site" evidence="4">
    <location>
        <position position="319"/>
    </location>
    <ligand>
        <name>substrate</name>
    </ligand>
</feature>
<dbReference type="InterPro" id="IPR011079">
    <property type="entry name" value="Ala_racemase_C"/>
</dbReference>
<dbReference type="InterPro" id="IPR000821">
    <property type="entry name" value="Ala_racemase"/>
</dbReference>
<feature type="domain" description="Alanine racemase C-terminal" evidence="5">
    <location>
        <begin position="250"/>
        <end position="377"/>
    </location>
</feature>
<name>A0ABQ3CL31_9ACTN</name>